<keyword evidence="1" id="KW-0732">Signal</keyword>
<dbReference type="AlphaFoldDB" id="A0A1J0LRA4"/>
<dbReference type="KEGG" id="tbc:A0O31_00332"/>
<protein>
    <submittedName>
        <fullName evidence="3">Iron ABC transporter substrate-binding protein</fullName>
    </submittedName>
</protein>
<dbReference type="Pfam" id="PF01497">
    <property type="entry name" value="Peripla_BP_2"/>
    <property type="match status" value="1"/>
</dbReference>
<dbReference type="SUPFAM" id="SSF53807">
    <property type="entry name" value="Helical backbone' metal receptor"/>
    <property type="match status" value="1"/>
</dbReference>
<dbReference type="NCBIfam" id="NF038402">
    <property type="entry name" value="TroA_like"/>
    <property type="match status" value="1"/>
</dbReference>
<dbReference type="InterPro" id="IPR054828">
    <property type="entry name" value="Vit_B12_bind_prot"/>
</dbReference>
<reference evidence="4" key="1">
    <citation type="submission" date="2016-06" db="EMBL/GenBank/DDBJ databases">
        <title>Whole genome sequencing of Thermus brockianus strain GE-1.</title>
        <authorList>
            <person name="Schaefers C."/>
            <person name="Blank S."/>
            <person name="Wiebusch S."/>
            <person name="Elleuche S."/>
            <person name="Antranikian G."/>
        </authorList>
    </citation>
    <scope>NUCLEOTIDE SEQUENCE [LARGE SCALE GENOMIC DNA]</scope>
    <source>
        <strain evidence="4">GE-1</strain>
    </source>
</reference>
<evidence type="ECO:0000256" key="1">
    <source>
        <dbReference type="ARBA" id="ARBA00022729"/>
    </source>
</evidence>
<evidence type="ECO:0000313" key="4">
    <source>
        <dbReference type="Proteomes" id="UP000182993"/>
    </source>
</evidence>
<sequence>MRLFHELLGPLELPDRFLRIVSLAPNLTDALFALGLGERLVGRSAFCHRPAQVLSLPVVASYTKTRTELLRSLEPDLVLLSTGVQREQALRLKEAGFPVFAVPLPTSPYGILENLSTLGHLLDLEERASELAHQLAGRYAALKGRFALRVYFEMDLGGPITVGRGSYIAQALLHLGLRPIFLDVPQAYFVPDLSEVARRKPDLFLYEPKPWGKNPLEKAQALARERGWDLPVVATDGDELAHYGPMFFGFLEKLAGRVAQTLAQA</sequence>
<dbReference type="InterPro" id="IPR002491">
    <property type="entry name" value="ABC_transptr_periplasmic_BD"/>
</dbReference>
<proteinExistence type="predicted"/>
<gene>
    <name evidence="3" type="ORF">A0O31_00332</name>
</gene>
<dbReference type="EMBL" id="CP016312">
    <property type="protein sequence ID" value="APD08548.1"/>
    <property type="molecule type" value="Genomic_DNA"/>
</dbReference>
<dbReference type="RefSeq" id="WP_028493169.1">
    <property type="nucleotide sequence ID" value="NZ_CP016312.1"/>
</dbReference>
<organism evidence="3 4">
    <name type="scientific">Thermus brockianus</name>
    <dbReference type="NCBI Taxonomy" id="56956"/>
    <lineage>
        <taxon>Bacteria</taxon>
        <taxon>Thermotogati</taxon>
        <taxon>Deinococcota</taxon>
        <taxon>Deinococci</taxon>
        <taxon>Thermales</taxon>
        <taxon>Thermaceae</taxon>
        <taxon>Thermus</taxon>
    </lineage>
</organism>
<dbReference type="OrthoDB" id="9816357at2"/>
<feature type="domain" description="Fe/B12 periplasmic-binding" evidence="2">
    <location>
        <begin position="19"/>
        <end position="265"/>
    </location>
</feature>
<dbReference type="PANTHER" id="PTHR30535">
    <property type="entry name" value="VITAMIN B12-BINDING PROTEIN"/>
    <property type="match status" value="1"/>
</dbReference>
<name>A0A1J0LRA4_THEBO</name>
<dbReference type="Proteomes" id="UP000182993">
    <property type="component" value="Chromosome"/>
</dbReference>
<dbReference type="PANTHER" id="PTHR30535:SF34">
    <property type="entry name" value="MOLYBDATE-BINDING PROTEIN MOLA"/>
    <property type="match status" value="1"/>
</dbReference>
<accession>A0A1J0LRA4</accession>
<evidence type="ECO:0000313" key="3">
    <source>
        <dbReference type="EMBL" id="APD08548.1"/>
    </source>
</evidence>
<evidence type="ECO:0000259" key="2">
    <source>
        <dbReference type="PROSITE" id="PS50983"/>
    </source>
</evidence>
<dbReference type="InterPro" id="IPR050902">
    <property type="entry name" value="ABC_Transporter_SBP"/>
</dbReference>
<dbReference type="Gene3D" id="3.40.50.1980">
    <property type="entry name" value="Nitrogenase molybdenum iron protein domain"/>
    <property type="match status" value="2"/>
</dbReference>
<dbReference type="STRING" id="56956.A0O31_00332"/>
<dbReference type="PROSITE" id="PS50983">
    <property type="entry name" value="FE_B12_PBP"/>
    <property type="match status" value="1"/>
</dbReference>